<organism evidence="1 2">
    <name type="scientific">Amycolatopsis plumensis</name>
    <dbReference type="NCBI Taxonomy" id="236508"/>
    <lineage>
        <taxon>Bacteria</taxon>
        <taxon>Bacillati</taxon>
        <taxon>Actinomycetota</taxon>
        <taxon>Actinomycetes</taxon>
        <taxon>Pseudonocardiales</taxon>
        <taxon>Pseudonocardiaceae</taxon>
        <taxon>Amycolatopsis</taxon>
    </lineage>
</organism>
<dbReference type="Proteomes" id="UP001589535">
    <property type="component" value="Unassembled WGS sequence"/>
</dbReference>
<reference evidence="1 2" key="1">
    <citation type="submission" date="2024-09" db="EMBL/GenBank/DDBJ databases">
        <authorList>
            <person name="Sun Q."/>
            <person name="Mori K."/>
        </authorList>
    </citation>
    <scope>NUCLEOTIDE SEQUENCE [LARGE SCALE GENOMIC DNA]</scope>
    <source>
        <strain evidence="1 2">JCM 13852</strain>
    </source>
</reference>
<protein>
    <submittedName>
        <fullName evidence="1">Uncharacterized protein</fullName>
    </submittedName>
</protein>
<sequence length="148" mass="16315">MSNLTADQLWNGLTELLTGHHEAAGDELPGAELVVTDGKQEVFRAALARHARRDRDEPAVIWIRPIMASAGLEDDLPAFDLSIVRRRALHVAVAQASEGGLNFELVTGQHARVQPARGIQLAVLQDFDTWMTTLTLERRIEVEALDSD</sequence>
<evidence type="ECO:0000313" key="1">
    <source>
        <dbReference type="EMBL" id="MFB9686597.1"/>
    </source>
</evidence>
<dbReference type="RefSeq" id="WP_378196051.1">
    <property type="nucleotide sequence ID" value="NZ_JBHMBK010000015.1"/>
</dbReference>
<evidence type="ECO:0000313" key="2">
    <source>
        <dbReference type="Proteomes" id="UP001589535"/>
    </source>
</evidence>
<gene>
    <name evidence="1" type="ORF">ACFFTO_20625</name>
</gene>
<accession>A0ABV5U5S0</accession>
<name>A0ABV5U5S0_9PSEU</name>
<proteinExistence type="predicted"/>
<dbReference type="EMBL" id="JBHMBK010000015">
    <property type="protein sequence ID" value="MFB9686597.1"/>
    <property type="molecule type" value="Genomic_DNA"/>
</dbReference>
<comment type="caution">
    <text evidence="1">The sequence shown here is derived from an EMBL/GenBank/DDBJ whole genome shotgun (WGS) entry which is preliminary data.</text>
</comment>
<keyword evidence="2" id="KW-1185">Reference proteome</keyword>